<comment type="similarity">
    <text evidence="1">Belongs to the class IV-like SAM-binding methyltransferase superfamily. RNA methyltransferase TrmH family.</text>
</comment>
<dbReference type="CDD" id="cd18093">
    <property type="entry name" value="SpoU-like_TrmJ"/>
    <property type="match status" value="1"/>
</dbReference>
<protein>
    <recommendedName>
        <fullName evidence="5">tRNA (cytidine/uridine-2'-O-)-methyltransferase TrmJ</fullName>
        <ecNumber evidence="5">2.1.1.200</ecNumber>
    </recommendedName>
    <alternativeName>
        <fullName evidence="5">tRNA (cytidine(32)/uridine(32)-2'-O)-methyltransferase</fullName>
    </alternativeName>
    <alternativeName>
        <fullName evidence="5">tRNA Cm32/Um32 methyltransferase</fullName>
    </alternativeName>
</protein>
<dbReference type="GO" id="GO:0005829">
    <property type="term" value="C:cytosol"/>
    <property type="evidence" value="ECO:0007669"/>
    <property type="project" value="TreeGrafter"/>
</dbReference>
<comment type="subcellular location">
    <subcellularLocation>
        <location evidence="5">Cytoplasm</location>
    </subcellularLocation>
</comment>
<comment type="caution">
    <text evidence="7">The sequence shown here is derived from an EMBL/GenBank/DDBJ whole genome shotgun (WGS) entry which is preliminary data.</text>
</comment>
<keyword evidence="4 5" id="KW-0949">S-adenosyl-L-methionine</keyword>
<keyword evidence="8" id="KW-1185">Reference proteome</keyword>
<gene>
    <name evidence="5" type="primary">trmJ</name>
    <name evidence="7" type="ORF">BTA35_0204160</name>
</gene>
<dbReference type="SUPFAM" id="SSF75217">
    <property type="entry name" value="alpha/beta knot"/>
    <property type="match status" value="1"/>
</dbReference>
<name>A0A1T1HGI4_OCELI</name>
<dbReference type="InterPro" id="IPR001537">
    <property type="entry name" value="SpoU_MeTrfase"/>
</dbReference>
<dbReference type="GO" id="GO:0106339">
    <property type="term" value="F:tRNA (cytidine(32)-2'-O)-methyltransferase activity"/>
    <property type="evidence" value="ECO:0007669"/>
    <property type="project" value="RHEA"/>
</dbReference>
<evidence type="ECO:0000256" key="5">
    <source>
        <dbReference type="RuleBase" id="RU362024"/>
    </source>
</evidence>
<dbReference type="NCBIfam" id="TIGR00050">
    <property type="entry name" value="rRNA_methyl_1"/>
    <property type="match status" value="1"/>
</dbReference>
<keyword evidence="2 5" id="KW-0489">Methyltransferase</keyword>
<keyword evidence="5" id="KW-0963">Cytoplasm</keyword>
<comment type="catalytic activity">
    <reaction evidence="5">
        <text>cytidine(32) in tRNA + S-adenosyl-L-methionine = 2'-O-methylcytidine(32) in tRNA + S-adenosyl-L-homocysteine + H(+)</text>
        <dbReference type="Rhea" id="RHEA:42932"/>
        <dbReference type="Rhea" id="RHEA-COMP:10288"/>
        <dbReference type="Rhea" id="RHEA-COMP:10289"/>
        <dbReference type="ChEBI" id="CHEBI:15378"/>
        <dbReference type="ChEBI" id="CHEBI:57856"/>
        <dbReference type="ChEBI" id="CHEBI:59789"/>
        <dbReference type="ChEBI" id="CHEBI:74495"/>
        <dbReference type="ChEBI" id="CHEBI:82748"/>
        <dbReference type="EC" id="2.1.1.200"/>
    </reaction>
</comment>
<dbReference type="EMBL" id="MTSD02000001">
    <property type="protein sequence ID" value="OOV88969.1"/>
    <property type="molecule type" value="Genomic_DNA"/>
</dbReference>
<dbReference type="PANTHER" id="PTHR42786:SF2">
    <property type="entry name" value="TRNA (CYTIDINE_URIDINE-2'-O-)-METHYLTRANSFERASE TRMJ"/>
    <property type="match status" value="1"/>
</dbReference>
<organism evidence="7 8">
    <name type="scientific">Oceanospirillum linum</name>
    <dbReference type="NCBI Taxonomy" id="966"/>
    <lineage>
        <taxon>Bacteria</taxon>
        <taxon>Pseudomonadati</taxon>
        <taxon>Pseudomonadota</taxon>
        <taxon>Gammaproteobacteria</taxon>
        <taxon>Oceanospirillales</taxon>
        <taxon>Oceanospirillaceae</taxon>
        <taxon>Oceanospirillum</taxon>
    </lineage>
</organism>
<dbReference type="GO" id="GO:0003723">
    <property type="term" value="F:RNA binding"/>
    <property type="evidence" value="ECO:0007669"/>
    <property type="project" value="InterPro"/>
</dbReference>
<dbReference type="PANTHER" id="PTHR42786">
    <property type="entry name" value="TRNA/RRNA METHYLTRANSFERASE"/>
    <property type="match status" value="1"/>
</dbReference>
<dbReference type="FunFam" id="3.40.1280.10:FF:000006">
    <property type="entry name" value="Uncharacterized tRNA/rRNA methyltransferase HI_0380"/>
    <property type="match status" value="1"/>
</dbReference>
<comment type="subunit">
    <text evidence="5">Homodimer.</text>
</comment>
<dbReference type="Gene3D" id="1.10.8.590">
    <property type="match status" value="1"/>
</dbReference>
<dbReference type="STRING" id="966.BTA35_0204160"/>
<evidence type="ECO:0000313" key="7">
    <source>
        <dbReference type="EMBL" id="OOV88969.1"/>
    </source>
</evidence>
<feature type="domain" description="tRNA/rRNA methyltransferase SpoU type" evidence="6">
    <location>
        <begin position="5"/>
        <end position="157"/>
    </location>
</feature>
<dbReference type="PIRSF" id="PIRSF004808">
    <property type="entry name" value="LasT"/>
    <property type="match status" value="1"/>
</dbReference>
<comment type="function">
    <text evidence="5">Catalyzes the formation of 2'O-methylated cytidine (Cm32) or 2'O-methylated uridine (Um32) at position 32 in tRNA.</text>
</comment>
<dbReference type="Proteomes" id="UP000190064">
    <property type="component" value="Unassembled WGS sequence"/>
</dbReference>
<dbReference type="InterPro" id="IPR029028">
    <property type="entry name" value="Alpha/beta_knot_MTases"/>
</dbReference>
<accession>A0A1T1HGI4</accession>
<evidence type="ECO:0000256" key="1">
    <source>
        <dbReference type="ARBA" id="ARBA00007228"/>
    </source>
</evidence>
<evidence type="ECO:0000256" key="4">
    <source>
        <dbReference type="ARBA" id="ARBA00022691"/>
    </source>
</evidence>
<sequence>MLQNVRIVLVNTTHTGNIGAAARAMKNMGLSNLALVAPKKQPDEDAYARSSRADEILDQAVTFENLESAISGCQLVIGTSARQRNLCWPLITPRQMADEVAQAVITQPGAQIALVFGREDRGLTNEELALCHFHVNIPTDESFSSLNVAAAVQVLVYELRVKWLELQNKTLPDWRDDWDVDWADAADVERFYLHLEQVLMGLDFYDPDNPRNLMQRLRRLYQRARLDQTELNILRGILTATEKAAGLQQKK</sequence>
<dbReference type="AlphaFoldDB" id="A0A1T1HGI4"/>
<dbReference type="Gene3D" id="3.40.1280.10">
    <property type="match status" value="1"/>
</dbReference>
<evidence type="ECO:0000259" key="6">
    <source>
        <dbReference type="Pfam" id="PF00588"/>
    </source>
</evidence>
<keyword evidence="5" id="KW-0819">tRNA processing</keyword>
<dbReference type="InterPro" id="IPR004384">
    <property type="entry name" value="RNA_MeTrfase_TrmJ/LasT"/>
</dbReference>
<dbReference type="Pfam" id="PF00588">
    <property type="entry name" value="SpoU_methylase"/>
    <property type="match status" value="1"/>
</dbReference>
<evidence type="ECO:0000256" key="2">
    <source>
        <dbReference type="ARBA" id="ARBA00022603"/>
    </source>
</evidence>
<comment type="catalytic activity">
    <reaction evidence="5">
        <text>uridine(32) in tRNA + S-adenosyl-L-methionine = 2'-O-methyluridine(32) in tRNA + S-adenosyl-L-homocysteine + H(+)</text>
        <dbReference type="Rhea" id="RHEA:42936"/>
        <dbReference type="Rhea" id="RHEA-COMP:10107"/>
        <dbReference type="Rhea" id="RHEA-COMP:10290"/>
        <dbReference type="ChEBI" id="CHEBI:15378"/>
        <dbReference type="ChEBI" id="CHEBI:57856"/>
        <dbReference type="ChEBI" id="CHEBI:59789"/>
        <dbReference type="ChEBI" id="CHEBI:65315"/>
        <dbReference type="ChEBI" id="CHEBI:74478"/>
        <dbReference type="EC" id="2.1.1.200"/>
    </reaction>
</comment>
<keyword evidence="3" id="KW-0808">Transferase</keyword>
<dbReference type="GO" id="GO:0002128">
    <property type="term" value="P:tRNA nucleoside ribose methylation"/>
    <property type="evidence" value="ECO:0007669"/>
    <property type="project" value="TreeGrafter"/>
</dbReference>
<dbReference type="EC" id="2.1.1.200" evidence="5"/>
<reference evidence="7" key="1">
    <citation type="submission" date="2017-02" db="EMBL/GenBank/DDBJ databases">
        <title>Draft Genome Sequence of the Salt Water Bacterium Oceanospirillum linum ATCC 11336.</title>
        <authorList>
            <person name="Trachtenberg A.M."/>
            <person name="Carney J.G."/>
            <person name="Linnane J.D."/>
            <person name="Rheaume B.A."/>
            <person name="Pitts N.L."/>
            <person name="Mykles D.L."/>
            <person name="Maclea K.S."/>
        </authorList>
    </citation>
    <scope>NUCLEOTIDE SEQUENCE [LARGE SCALE GENOMIC DNA]</scope>
    <source>
        <strain evidence="7">ATCC 11336</strain>
    </source>
</reference>
<dbReference type="GO" id="GO:0160206">
    <property type="term" value="F:tRNA (cytidine(32)/uridine(32)-2'-O)-methyltransferase activity"/>
    <property type="evidence" value="ECO:0007669"/>
    <property type="project" value="UniProtKB-EC"/>
</dbReference>
<evidence type="ECO:0000313" key="8">
    <source>
        <dbReference type="Proteomes" id="UP000190064"/>
    </source>
</evidence>
<dbReference type="NCBIfam" id="NF011694">
    <property type="entry name" value="PRK15114.1"/>
    <property type="match status" value="1"/>
</dbReference>
<dbReference type="InterPro" id="IPR029026">
    <property type="entry name" value="tRNA_m1G_MTases_N"/>
</dbReference>
<evidence type="ECO:0000256" key="3">
    <source>
        <dbReference type="ARBA" id="ARBA00022679"/>
    </source>
</evidence>
<proteinExistence type="inferred from homology"/>